<organism evidence="2 3">
    <name type="scientific">Toxoplasma gondii</name>
    <dbReference type="NCBI Taxonomy" id="5811"/>
    <lineage>
        <taxon>Eukaryota</taxon>
        <taxon>Sar</taxon>
        <taxon>Alveolata</taxon>
        <taxon>Apicomplexa</taxon>
        <taxon>Conoidasida</taxon>
        <taxon>Coccidia</taxon>
        <taxon>Eucoccidiorida</taxon>
        <taxon>Eimeriorina</taxon>
        <taxon>Sarcocystidae</taxon>
        <taxon>Toxoplasma</taxon>
    </lineage>
</organism>
<evidence type="ECO:0000313" key="3">
    <source>
        <dbReference type="Proteomes" id="UP000557509"/>
    </source>
</evidence>
<feature type="compositionally biased region" description="Basic and acidic residues" evidence="1">
    <location>
        <begin position="1"/>
        <end position="63"/>
    </location>
</feature>
<evidence type="ECO:0000313" key="2">
    <source>
        <dbReference type="EMBL" id="KAF4643000.1"/>
    </source>
</evidence>
<feature type="region of interest" description="Disordered" evidence="1">
    <location>
        <begin position="1"/>
        <end position="132"/>
    </location>
</feature>
<reference evidence="2 3" key="1">
    <citation type="submission" date="2020-03" db="EMBL/GenBank/DDBJ databases">
        <title>Genome sequence of Toxoplasma gondii RH-88 strain.</title>
        <authorList>
            <person name="Lorenzi H.A."/>
            <person name="Venepally P."/>
            <person name="Rozenberg A."/>
            <person name="Sibley D."/>
        </authorList>
    </citation>
    <scope>NUCLEOTIDE SEQUENCE [LARGE SCALE GENOMIC DNA]</scope>
    <source>
        <strain evidence="2 3">RH-88</strain>
    </source>
</reference>
<protein>
    <submittedName>
        <fullName evidence="2">Uncharacterized protein</fullName>
    </submittedName>
</protein>
<feature type="compositionally biased region" description="Basic residues" evidence="1">
    <location>
        <begin position="120"/>
        <end position="131"/>
    </location>
</feature>
<dbReference type="Proteomes" id="UP000557509">
    <property type="component" value="Unassembled WGS sequence"/>
</dbReference>
<keyword evidence="3" id="KW-1185">Reference proteome</keyword>
<feature type="compositionally biased region" description="Basic and acidic residues" evidence="1">
    <location>
        <begin position="73"/>
        <end position="89"/>
    </location>
</feature>
<feature type="compositionally biased region" description="Basic residues" evidence="1">
    <location>
        <begin position="178"/>
        <end position="214"/>
    </location>
</feature>
<proteinExistence type="predicted"/>
<dbReference type="AlphaFoldDB" id="A0A7J6K810"/>
<comment type="caution">
    <text evidence="2">The sequence shown here is derived from an EMBL/GenBank/DDBJ whole genome shotgun (WGS) entry which is preliminary data.</text>
</comment>
<accession>A0A7J6K810</accession>
<feature type="region of interest" description="Disordered" evidence="1">
    <location>
        <begin position="152"/>
        <end position="214"/>
    </location>
</feature>
<gene>
    <name evidence="2" type="ORF">TGRH88_037290</name>
</gene>
<sequence length="214" mass="25936">MQQFGAEKENCRAPERRSHAHEEVAAEPGRRHVGQVREVRGEDDGRASETVQKNEHESRDRRTQGRQLSVAEHNVDYKGTEDMRVDAAKKQSPGHQGRPETQHPAQPGKVPEKKSLRAPLRGKRSRTHNWRKRTDFHSNFLLLQKNRDVALRHRQPWTQRTRREPRGRRDTRRMQTSSRHRRRARRRKRRRRRRGRRRRRRRRGRRRRRRRSGV</sequence>
<dbReference type="EMBL" id="JAAUHK010000193">
    <property type="protein sequence ID" value="KAF4643000.1"/>
    <property type="molecule type" value="Genomic_DNA"/>
</dbReference>
<evidence type="ECO:0000256" key="1">
    <source>
        <dbReference type="SAM" id="MobiDB-lite"/>
    </source>
</evidence>
<name>A0A7J6K810_TOXGO</name>